<gene>
    <name evidence="1" type="primary">Nfu_g_1_020078</name>
</gene>
<name>A0A1A8IF42_NOTKU</name>
<dbReference type="EMBL" id="HAED01009327">
    <property type="protein sequence ID" value="SBQ95539.1"/>
    <property type="molecule type" value="Transcribed_RNA"/>
</dbReference>
<sequence length="129" mass="14252">GCVRRAAAVYLLISGRDLRSVRTTHQCRMITQYWVPSIHLPTSTTKQETHRIILLTSPRSPLTACSPTPTCHQYTLDSGAQLPAISSASRPTNSASLDVPSSQTLSNYLETNFIRTSRIPFNICITHPT</sequence>
<feature type="non-terminal residue" evidence="1">
    <location>
        <position position="1"/>
    </location>
</feature>
<proteinExistence type="predicted"/>
<organism evidence="1">
    <name type="scientific">Nothobranchius kuhntae</name>
    <name type="common">Beira killifish</name>
    <dbReference type="NCBI Taxonomy" id="321403"/>
    <lineage>
        <taxon>Eukaryota</taxon>
        <taxon>Metazoa</taxon>
        <taxon>Chordata</taxon>
        <taxon>Craniata</taxon>
        <taxon>Vertebrata</taxon>
        <taxon>Euteleostomi</taxon>
        <taxon>Actinopterygii</taxon>
        <taxon>Neopterygii</taxon>
        <taxon>Teleostei</taxon>
        <taxon>Neoteleostei</taxon>
        <taxon>Acanthomorphata</taxon>
        <taxon>Ovalentaria</taxon>
        <taxon>Atherinomorphae</taxon>
        <taxon>Cyprinodontiformes</taxon>
        <taxon>Nothobranchiidae</taxon>
        <taxon>Nothobranchius</taxon>
    </lineage>
</organism>
<accession>A0A1A8IF42</accession>
<dbReference type="AlphaFoldDB" id="A0A1A8IF42"/>
<evidence type="ECO:0000313" key="1">
    <source>
        <dbReference type="EMBL" id="SBQ95539.1"/>
    </source>
</evidence>
<reference evidence="1" key="2">
    <citation type="submission" date="2016-06" db="EMBL/GenBank/DDBJ databases">
        <title>The genome of a short-lived fish provides insights into sex chromosome evolution and the genetic control of aging.</title>
        <authorList>
            <person name="Reichwald K."/>
            <person name="Felder M."/>
            <person name="Petzold A."/>
            <person name="Koch P."/>
            <person name="Groth M."/>
            <person name="Platzer M."/>
        </authorList>
    </citation>
    <scope>NUCLEOTIDE SEQUENCE</scope>
    <source>
        <tissue evidence="1">Brain</tissue>
    </source>
</reference>
<protein>
    <submittedName>
        <fullName evidence="1">Uncharacterized protein</fullName>
    </submittedName>
</protein>
<reference evidence="1" key="1">
    <citation type="submission" date="2016-05" db="EMBL/GenBank/DDBJ databases">
        <authorList>
            <person name="Lavstsen T."/>
            <person name="Jespersen J.S."/>
        </authorList>
    </citation>
    <scope>NUCLEOTIDE SEQUENCE</scope>
    <source>
        <tissue evidence="1">Brain</tissue>
    </source>
</reference>